<protein>
    <submittedName>
        <fullName evidence="1">Uncharacterized protein</fullName>
    </submittedName>
</protein>
<evidence type="ECO:0000313" key="1">
    <source>
        <dbReference type="EMBL" id="DAG02314.1"/>
    </source>
</evidence>
<name>A0A8S5V6D5_9CAUD</name>
<accession>A0A8S5V6D5</accession>
<proteinExistence type="predicted"/>
<reference evidence="1" key="1">
    <citation type="journal article" date="2021" name="Proc. Natl. Acad. Sci. U.S.A.">
        <title>A Catalog of Tens of Thousands of Viruses from Human Metagenomes Reveals Hidden Associations with Chronic Diseases.</title>
        <authorList>
            <person name="Tisza M.J."/>
            <person name="Buck C.B."/>
        </authorList>
    </citation>
    <scope>NUCLEOTIDE SEQUENCE</scope>
    <source>
        <strain evidence="1">CtRci5</strain>
    </source>
</reference>
<dbReference type="EMBL" id="BK016208">
    <property type="protein sequence ID" value="DAG02314.1"/>
    <property type="molecule type" value="Genomic_DNA"/>
</dbReference>
<sequence length="89" mass="10815">MKKQKRLPMKPRYQGRYDMLPKAQRKVLWHKIHAVEVTGWMRRFTTDEAWQVLVWFRLWLRGQAGVPRFPTRVVEKALDLALRDKEARL</sequence>
<organism evidence="1">
    <name type="scientific">Myoviridae sp. ctRci5</name>
    <dbReference type="NCBI Taxonomy" id="2825105"/>
    <lineage>
        <taxon>Viruses</taxon>
        <taxon>Duplodnaviria</taxon>
        <taxon>Heunggongvirae</taxon>
        <taxon>Uroviricota</taxon>
        <taxon>Caudoviricetes</taxon>
    </lineage>
</organism>